<evidence type="ECO:0000256" key="5">
    <source>
        <dbReference type="ARBA" id="ARBA00023284"/>
    </source>
</evidence>
<keyword evidence="5" id="KW-0676">Redox-active center</keyword>
<evidence type="ECO:0000256" key="6">
    <source>
        <dbReference type="NCBIfam" id="TIGR01068"/>
    </source>
</evidence>
<dbReference type="Gene3D" id="3.40.30.10">
    <property type="entry name" value="Glutaredoxin"/>
    <property type="match status" value="1"/>
</dbReference>
<keyword evidence="3" id="KW-0249">Electron transport</keyword>
<dbReference type="InterPro" id="IPR005746">
    <property type="entry name" value="Thioredoxin"/>
</dbReference>
<dbReference type="Proteomes" id="UP001594351">
    <property type="component" value="Unassembled WGS sequence"/>
</dbReference>
<feature type="coiled-coil region" evidence="7">
    <location>
        <begin position="152"/>
        <end position="179"/>
    </location>
</feature>
<evidence type="ECO:0000313" key="10">
    <source>
        <dbReference type="Proteomes" id="UP001594351"/>
    </source>
</evidence>
<feature type="domain" description="Thioredoxin" evidence="8">
    <location>
        <begin position="1"/>
        <end position="108"/>
    </location>
</feature>
<comment type="caution">
    <text evidence="9">The sequence shown here is derived from an EMBL/GenBank/DDBJ whole genome shotgun (WGS) entry which is preliminary data.</text>
</comment>
<dbReference type="Pfam" id="PF00085">
    <property type="entry name" value="Thioredoxin"/>
    <property type="match status" value="1"/>
</dbReference>
<evidence type="ECO:0000313" key="9">
    <source>
        <dbReference type="EMBL" id="MFC1852093.1"/>
    </source>
</evidence>
<dbReference type="PANTHER" id="PTHR45663">
    <property type="entry name" value="GEO12009P1"/>
    <property type="match status" value="1"/>
</dbReference>
<dbReference type="InterPro" id="IPR013766">
    <property type="entry name" value="Thioredoxin_domain"/>
</dbReference>
<dbReference type="SUPFAM" id="SSF52833">
    <property type="entry name" value="Thioredoxin-like"/>
    <property type="match status" value="1"/>
</dbReference>
<organism evidence="9 10">
    <name type="scientific">candidate division CSSED10-310 bacterium</name>
    <dbReference type="NCBI Taxonomy" id="2855610"/>
    <lineage>
        <taxon>Bacteria</taxon>
        <taxon>Bacteria division CSSED10-310</taxon>
    </lineage>
</organism>
<keyword evidence="2" id="KW-0813">Transport</keyword>
<sequence>MTKVIEVTDQNFEEEVLESDIPTEVDFWAPWCGPCLMVSPIYDKLSQEYDGKFKFCKINVDENQQAAMKYQISSIPMQMFFVDGQKIDQILGAVSEDTIRTMVDSIIRSYPKDDKGKLEVILTSWTERNKQYGEKFRKWTEKAQNLKGDPQYNKALQAVKELEEANEHLFQVLTKIQESVRVTGDQ</sequence>
<evidence type="ECO:0000256" key="1">
    <source>
        <dbReference type="ARBA" id="ARBA00008987"/>
    </source>
</evidence>
<evidence type="ECO:0000256" key="7">
    <source>
        <dbReference type="SAM" id="Coils"/>
    </source>
</evidence>
<dbReference type="PROSITE" id="PS51352">
    <property type="entry name" value="THIOREDOXIN_2"/>
    <property type="match status" value="1"/>
</dbReference>
<proteinExistence type="inferred from homology"/>
<keyword evidence="10" id="KW-1185">Reference proteome</keyword>
<evidence type="ECO:0000256" key="3">
    <source>
        <dbReference type="ARBA" id="ARBA00022982"/>
    </source>
</evidence>
<dbReference type="CDD" id="cd02947">
    <property type="entry name" value="TRX_family"/>
    <property type="match status" value="1"/>
</dbReference>
<evidence type="ECO:0000259" key="8">
    <source>
        <dbReference type="PROSITE" id="PS51352"/>
    </source>
</evidence>
<accession>A0ABV6Z0Y8</accession>
<keyword evidence="7" id="KW-0175">Coiled coil</keyword>
<protein>
    <recommendedName>
        <fullName evidence="6">Thioredoxin</fullName>
    </recommendedName>
</protein>
<evidence type="ECO:0000256" key="2">
    <source>
        <dbReference type="ARBA" id="ARBA00022448"/>
    </source>
</evidence>
<gene>
    <name evidence="9" type="primary">trxA</name>
    <name evidence="9" type="ORF">ACFL27_18015</name>
</gene>
<keyword evidence="4" id="KW-1015">Disulfide bond</keyword>
<dbReference type="EMBL" id="JBHPBY010000265">
    <property type="protein sequence ID" value="MFC1852093.1"/>
    <property type="molecule type" value="Genomic_DNA"/>
</dbReference>
<reference evidence="9 10" key="1">
    <citation type="submission" date="2024-09" db="EMBL/GenBank/DDBJ databases">
        <title>Laminarin stimulates single cell rates of sulfate reduction while oxygen inhibits transcriptomic activity in coastal marine sediment.</title>
        <authorList>
            <person name="Lindsay M."/>
            <person name="Orcutt B."/>
            <person name="Emerson D."/>
            <person name="Stepanauskas R."/>
            <person name="D'Angelo T."/>
        </authorList>
    </citation>
    <scope>NUCLEOTIDE SEQUENCE [LARGE SCALE GENOMIC DNA]</scope>
    <source>
        <strain evidence="9">SAG AM-311-K15</strain>
    </source>
</reference>
<evidence type="ECO:0000256" key="4">
    <source>
        <dbReference type="ARBA" id="ARBA00023157"/>
    </source>
</evidence>
<name>A0ABV6Z0Y8_UNCC1</name>
<dbReference type="InterPro" id="IPR036249">
    <property type="entry name" value="Thioredoxin-like_sf"/>
</dbReference>
<dbReference type="PANTHER" id="PTHR45663:SF11">
    <property type="entry name" value="GEO12009P1"/>
    <property type="match status" value="1"/>
</dbReference>
<comment type="similarity">
    <text evidence="1">Belongs to the thioredoxin family.</text>
</comment>
<dbReference type="NCBIfam" id="TIGR01068">
    <property type="entry name" value="thioredoxin"/>
    <property type="match status" value="1"/>
</dbReference>